<keyword evidence="3" id="KW-0862">Zinc</keyword>
<dbReference type="RefSeq" id="XP_002553056.1">
    <property type="nucleotide sequence ID" value="XM_002553010.1"/>
</dbReference>
<dbReference type="PANTHER" id="PTHR47540:SF2">
    <property type="entry name" value="ZN(II)2CYS6 TRANSCRIPTION FACTOR (EUROFUNG)"/>
    <property type="match status" value="1"/>
</dbReference>
<dbReference type="CDD" id="cd00067">
    <property type="entry name" value="GAL4"/>
    <property type="match status" value="1"/>
</dbReference>
<evidence type="ECO:0000256" key="5">
    <source>
        <dbReference type="ARBA" id="ARBA00023125"/>
    </source>
</evidence>
<dbReference type="GO" id="GO:0000981">
    <property type="term" value="F:DNA-binding transcription factor activity, RNA polymerase II-specific"/>
    <property type="evidence" value="ECO:0007669"/>
    <property type="project" value="InterPro"/>
</dbReference>
<keyword evidence="4" id="KW-0805">Transcription regulation</keyword>
<dbReference type="InterPro" id="IPR001138">
    <property type="entry name" value="Zn2Cys6_DnaBD"/>
</dbReference>
<evidence type="ECO:0000313" key="10">
    <source>
        <dbReference type="Proteomes" id="UP000002036"/>
    </source>
</evidence>
<sequence length="672" mass="75210">MCLDHHQQDDNARVATLQQDTGRPRIRVRKACGTCKRRKVKCNGQQPCAGCAKHGSVCHYKVEPVTRPASAALKAGAPGPAGTLPALSQVPAPSDFATGPAPASPWQRFSPGKYRFHRRHQNLVPYYLGQALISSLPPALVQKYALRAPRLQFYGWNMSGGHYLKQGSTFGAPQGTVWRWDLAVELQRQILEKCASFFFQHVNRFVSIVHEQAFWQQFRGGFLDGSDGKNGSSDLFEAILNLIAAIALRFSYSGAGASVCEALTAAEVTWLDLHLTRHGRHLEETLFERAYAVTTRLSFEWESFELIQAWLLAAVYLRTCHRQVSCWQALSRAVQMCNGMSLYLNRFPEKHTAYDECRARNCYWACFVLDRLISFQMGRFPELAGPGPDMGSPDTAVDTWFSAESVALYKLAAIVTTCQRRYGQELTAAETQELGARLDEWHGDCEEVLADPGLCARQVLLTYLDVRIALEIRGLFQLLDVGSDTVRHALPLDAVTLVDLASRVLDQFEAIVESGLFFRPWWLNLSLLFTCSVICLTLVQGGLQLARAQALLSRSFHIWHFIEGARPPNPPGMARECLWCLKMLNHMFCQRLTTSAEQLESIIGVDPGDDSVNQNKFRQFGKVDMNRANDDGAALLQSGSDTISPADDSNNLVAHLQWFDQWLDVDNLQTMF</sequence>
<dbReference type="Proteomes" id="UP000002036">
    <property type="component" value="Chromosome D"/>
</dbReference>
<dbReference type="InParanoid" id="C5DGS6"/>
<comment type="subcellular location">
    <subcellularLocation>
        <location evidence="1">Nucleus</location>
    </subcellularLocation>
</comment>
<dbReference type="GO" id="GO:0005634">
    <property type="term" value="C:nucleus"/>
    <property type="evidence" value="ECO:0007669"/>
    <property type="project" value="UniProtKB-SubCell"/>
</dbReference>
<evidence type="ECO:0000256" key="6">
    <source>
        <dbReference type="ARBA" id="ARBA00023163"/>
    </source>
</evidence>
<protein>
    <submittedName>
        <fullName evidence="9">KLTH0D07898p</fullName>
    </submittedName>
</protein>
<evidence type="ECO:0000256" key="2">
    <source>
        <dbReference type="ARBA" id="ARBA00022723"/>
    </source>
</evidence>
<keyword evidence="10" id="KW-1185">Reference proteome</keyword>
<accession>C5DGS6</accession>
<dbReference type="GO" id="GO:0008270">
    <property type="term" value="F:zinc ion binding"/>
    <property type="evidence" value="ECO:0007669"/>
    <property type="project" value="InterPro"/>
</dbReference>
<dbReference type="PROSITE" id="PS50048">
    <property type="entry name" value="ZN2_CY6_FUNGAL_2"/>
    <property type="match status" value="1"/>
</dbReference>
<reference evidence="9 10" key="1">
    <citation type="journal article" date="2009" name="Genome Res.">
        <title>Comparative genomics of protoploid Saccharomycetaceae.</title>
        <authorList>
            <consortium name="The Genolevures Consortium"/>
            <person name="Souciet J.-L."/>
            <person name="Dujon B."/>
            <person name="Gaillardin C."/>
            <person name="Johnston M."/>
            <person name="Baret P.V."/>
            <person name="Cliften P."/>
            <person name="Sherman D.J."/>
            <person name="Weissenbach J."/>
            <person name="Westhof E."/>
            <person name="Wincker P."/>
            <person name="Jubin C."/>
            <person name="Poulain J."/>
            <person name="Barbe V."/>
            <person name="Segurens B."/>
            <person name="Artiguenave F."/>
            <person name="Anthouard V."/>
            <person name="Vacherie B."/>
            <person name="Val M.-E."/>
            <person name="Fulton R.S."/>
            <person name="Minx P."/>
            <person name="Wilson R."/>
            <person name="Durrens P."/>
            <person name="Jean G."/>
            <person name="Marck C."/>
            <person name="Martin T."/>
            <person name="Nikolski M."/>
            <person name="Rolland T."/>
            <person name="Seret M.-L."/>
            <person name="Casaregola S."/>
            <person name="Despons L."/>
            <person name="Fairhead C."/>
            <person name="Fischer G."/>
            <person name="Lafontaine I."/>
            <person name="Leh V."/>
            <person name="Lemaire M."/>
            <person name="de Montigny J."/>
            <person name="Neuveglise C."/>
            <person name="Thierry A."/>
            <person name="Blanc-Lenfle I."/>
            <person name="Bleykasten C."/>
            <person name="Diffels J."/>
            <person name="Fritsch E."/>
            <person name="Frangeul L."/>
            <person name="Goeffon A."/>
            <person name="Jauniaux N."/>
            <person name="Kachouri-Lafond R."/>
            <person name="Payen C."/>
            <person name="Potier S."/>
            <person name="Pribylova L."/>
            <person name="Ozanne C."/>
            <person name="Richard G.-F."/>
            <person name="Sacerdot C."/>
            <person name="Straub M.-L."/>
            <person name="Talla E."/>
        </authorList>
    </citation>
    <scope>NUCLEOTIDE SEQUENCE [LARGE SCALE GENOMIC DNA]</scope>
    <source>
        <strain evidence="10">ATCC 56472 / CBS 6340 / NRRL Y-8284</strain>
    </source>
</reference>
<dbReference type="FunCoup" id="C5DGS6">
    <property type="interactions" value="121"/>
</dbReference>
<dbReference type="InterPro" id="IPR051711">
    <property type="entry name" value="Stress_Response_Reg"/>
</dbReference>
<dbReference type="eggNOG" id="ENOG502RBGV">
    <property type="taxonomic scope" value="Eukaryota"/>
</dbReference>
<dbReference type="InterPro" id="IPR036864">
    <property type="entry name" value="Zn2-C6_fun-type_DNA-bd_sf"/>
</dbReference>
<dbReference type="Pfam" id="PF04082">
    <property type="entry name" value="Fungal_trans"/>
    <property type="match status" value="1"/>
</dbReference>
<name>C5DGS6_LACTC</name>
<dbReference type="Pfam" id="PF00172">
    <property type="entry name" value="Zn_clus"/>
    <property type="match status" value="1"/>
</dbReference>
<evidence type="ECO:0000313" key="9">
    <source>
        <dbReference type="EMBL" id="CAR22618.1"/>
    </source>
</evidence>
<dbReference type="GO" id="GO:0006351">
    <property type="term" value="P:DNA-templated transcription"/>
    <property type="evidence" value="ECO:0007669"/>
    <property type="project" value="InterPro"/>
</dbReference>
<dbReference type="HOGENOM" id="CLU_012010_0_0_1"/>
<evidence type="ECO:0000256" key="4">
    <source>
        <dbReference type="ARBA" id="ARBA00023015"/>
    </source>
</evidence>
<evidence type="ECO:0000259" key="8">
    <source>
        <dbReference type="PROSITE" id="PS50048"/>
    </source>
</evidence>
<keyword evidence="7" id="KW-0539">Nucleus</keyword>
<dbReference type="PANTHER" id="PTHR47540">
    <property type="entry name" value="THIAMINE REPRESSIBLE GENES REGULATORY PROTEIN THI5"/>
    <property type="match status" value="1"/>
</dbReference>
<dbReference type="AlphaFoldDB" id="C5DGS6"/>
<keyword evidence="6" id="KW-0804">Transcription</keyword>
<dbReference type="OMA" id="GWNMSGG"/>
<dbReference type="GO" id="GO:0043565">
    <property type="term" value="F:sequence-specific DNA binding"/>
    <property type="evidence" value="ECO:0007669"/>
    <property type="project" value="TreeGrafter"/>
</dbReference>
<keyword evidence="2" id="KW-0479">Metal-binding</keyword>
<dbReference type="SMART" id="SM00066">
    <property type="entry name" value="GAL4"/>
    <property type="match status" value="1"/>
</dbReference>
<evidence type="ECO:0000256" key="7">
    <source>
        <dbReference type="ARBA" id="ARBA00023242"/>
    </source>
</evidence>
<dbReference type="CDD" id="cd12148">
    <property type="entry name" value="fungal_TF_MHR"/>
    <property type="match status" value="1"/>
</dbReference>
<organism evidence="9 10">
    <name type="scientific">Lachancea thermotolerans (strain ATCC 56472 / CBS 6340 / NRRL Y-8284)</name>
    <name type="common">Yeast</name>
    <name type="synonym">Kluyveromyces thermotolerans</name>
    <dbReference type="NCBI Taxonomy" id="559295"/>
    <lineage>
        <taxon>Eukaryota</taxon>
        <taxon>Fungi</taxon>
        <taxon>Dikarya</taxon>
        <taxon>Ascomycota</taxon>
        <taxon>Saccharomycotina</taxon>
        <taxon>Saccharomycetes</taxon>
        <taxon>Saccharomycetales</taxon>
        <taxon>Saccharomycetaceae</taxon>
        <taxon>Lachancea</taxon>
    </lineage>
</organism>
<dbReference type="SMART" id="SM00906">
    <property type="entry name" value="Fungal_trans"/>
    <property type="match status" value="1"/>
</dbReference>
<feature type="domain" description="Zn(2)-C6 fungal-type" evidence="8">
    <location>
        <begin position="31"/>
        <end position="60"/>
    </location>
</feature>
<dbReference type="GeneID" id="8295289"/>
<dbReference type="Gene3D" id="4.10.240.10">
    <property type="entry name" value="Zn(2)-C6 fungal-type DNA-binding domain"/>
    <property type="match status" value="1"/>
</dbReference>
<keyword evidence="5" id="KW-0238">DNA-binding</keyword>
<gene>
    <name evidence="9" type="ordered locus">KLTH0D07898g</name>
</gene>
<dbReference type="PROSITE" id="PS00463">
    <property type="entry name" value="ZN2_CY6_FUNGAL_1"/>
    <property type="match status" value="1"/>
</dbReference>
<dbReference type="EMBL" id="CU928168">
    <property type="protein sequence ID" value="CAR22618.1"/>
    <property type="molecule type" value="Genomic_DNA"/>
</dbReference>
<dbReference type="SUPFAM" id="SSF57701">
    <property type="entry name" value="Zn2/Cys6 DNA-binding domain"/>
    <property type="match status" value="1"/>
</dbReference>
<dbReference type="KEGG" id="lth:KLTH0D07898g"/>
<evidence type="ECO:0000256" key="3">
    <source>
        <dbReference type="ARBA" id="ARBA00022833"/>
    </source>
</evidence>
<dbReference type="GO" id="GO:0045944">
    <property type="term" value="P:positive regulation of transcription by RNA polymerase II"/>
    <property type="evidence" value="ECO:0007669"/>
    <property type="project" value="TreeGrafter"/>
</dbReference>
<dbReference type="OrthoDB" id="4064873at2759"/>
<dbReference type="InterPro" id="IPR007219">
    <property type="entry name" value="XnlR_reg_dom"/>
</dbReference>
<proteinExistence type="predicted"/>
<evidence type="ECO:0000256" key="1">
    <source>
        <dbReference type="ARBA" id="ARBA00004123"/>
    </source>
</evidence>